<evidence type="ECO:0000256" key="3">
    <source>
        <dbReference type="ARBA" id="ARBA00022525"/>
    </source>
</evidence>
<dbReference type="SUPFAM" id="SSF55486">
    <property type="entry name" value="Metalloproteases ('zincins'), catalytic domain"/>
    <property type="match status" value="1"/>
</dbReference>
<comment type="subcellular location">
    <subcellularLocation>
        <location evidence="1">Membrane</location>
    </subcellularLocation>
    <subcellularLocation>
        <location evidence="2">Secreted</location>
    </subcellularLocation>
</comment>
<dbReference type="InterPro" id="IPR024079">
    <property type="entry name" value="MetalloPept_cat_dom_sf"/>
</dbReference>
<dbReference type="InterPro" id="IPR011049">
    <property type="entry name" value="Serralysin-like_metalloprot_C"/>
</dbReference>
<dbReference type="EMBL" id="ASSJ01000029">
    <property type="protein sequence ID" value="ERN42268.1"/>
    <property type="molecule type" value="Genomic_DNA"/>
</dbReference>
<keyword evidence="6" id="KW-0843">Virulence</keyword>
<dbReference type="Gene3D" id="3.40.390.10">
    <property type="entry name" value="Collagenase (Catalytic Domain)"/>
    <property type="match status" value="1"/>
</dbReference>
<proteinExistence type="predicted"/>
<evidence type="ECO:0000256" key="1">
    <source>
        <dbReference type="ARBA" id="ARBA00004370"/>
    </source>
</evidence>
<keyword evidence="10" id="KW-1185">Reference proteome</keyword>
<dbReference type="Gene3D" id="2.150.10.10">
    <property type="entry name" value="Serralysin-like metalloprotease, C-terminal"/>
    <property type="match status" value="4"/>
</dbReference>
<organism evidence="9 10">
    <name type="scientific">Rubidibacter lacunae KORDI 51-2</name>
    <dbReference type="NCBI Taxonomy" id="582515"/>
    <lineage>
        <taxon>Bacteria</taxon>
        <taxon>Bacillati</taxon>
        <taxon>Cyanobacteriota</taxon>
        <taxon>Cyanophyceae</taxon>
        <taxon>Oscillatoriophycideae</taxon>
        <taxon>Chroococcales</taxon>
        <taxon>Aphanothecaceae</taxon>
        <taxon>Rubidibacter</taxon>
    </lineage>
</organism>
<dbReference type="eggNOG" id="COG2931">
    <property type="taxonomic scope" value="Bacteria"/>
</dbReference>
<dbReference type="GO" id="GO:0005509">
    <property type="term" value="F:calcium ion binding"/>
    <property type="evidence" value="ECO:0007669"/>
    <property type="project" value="InterPro"/>
</dbReference>
<dbReference type="InterPro" id="IPR018511">
    <property type="entry name" value="Hemolysin-typ_Ca-bd_CS"/>
</dbReference>
<keyword evidence="3" id="KW-0964">Secreted</keyword>
<evidence type="ECO:0000256" key="8">
    <source>
        <dbReference type="SAM" id="MobiDB-lite"/>
    </source>
</evidence>
<dbReference type="Pfam" id="PF00353">
    <property type="entry name" value="HemolysinCabind"/>
    <property type="match status" value="7"/>
</dbReference>
<dbReference type="AlphaFoldDB" id="U5DCL6"/>
<evidence type="ECO:0000256" key="2">
    <source>
        <dbReference type="ARBA" id="ARBA00004613"/>
    </source>
</evidence>
<evidence type="ECO:0000313" key="9">
    <source>
        <dbReference type="EMBL" id="ERN42268.1"/>
    </source>
</evidence>
<protein>
    <submittedName>
        <fullName evidence="9">Putative calcium-binding protein</fullName>
    </submittedName>
</protein>
<dbReference type="SUPFAM" id="SSF51120">
    <property type="entry name" value="beta-Roll"/>
    <property type="match status" value="3"/>
</dbReference>
<dbReference type="RefSeq" id="WP_022605428.1">
    <property type="nucleotide sequence ID" value="NZ_ASSJ01000029.1"/>
</dbReference>
<comment type="caution">
    <text evidence="9">The sequence shown here is derived from an EMBL/GenBank/DDBJ whole genome shotgun (WGS) entry which is preliminary data.</text>
</comment>
<dbReference type="PROSITE" id="PS00330">
    <property type="entry name" value="HEMOLYSIN_CALCIUM"/>
    <property type="match status" value="5"/>
</dbReference>
<dbReference type="InParanoid" id="U5DCL6"/>
<dbReference type="GO" id="GO:0090729">
    <property type="term" value="F:toxin activity"/>
    <property type="evidence" value="ECO:0007669"/>
    <property type="project" value="UniProtKB-KW"/>
</dbReference>
<name>U5DCL6_9CHRO</name>
<evidence type="ECO:0000313" key="10">
    <source>
        <dbReference type="Proteomes" id="UP000016960"/>
    </source>
</evidence>
<dbReference type="PRINTS" id="PR01488">
    <property type="entry name" value="RTXTOXINA"/>
</dbReference>
<keyword evidence="5" id="KW-0677">Repeat</keyword>
<evidence type="ECO:0000256" key="6">
    <source>
        <dbReference type="ARBA" id="ARBA00023026"/>
    </source>
</evidence>
<dbReference type="InterPro" id="IPR050557">
    <property type="entry name" value="RTX_toxin/Mannuronan_C5-epim"/>
</dbReference>
<dbReference type="PRINTS" id="PR00313">
    <property type="entry name" value="CABNDNGRPT"/>
</dbReference>
<dbReference type="GO" id="GO:0005615">
    <property type="term" value="C:extracellular space"/>
    <property type="evidence" value="ECO:0007669"/>
    <property type="project" value="InterPro"/>
</dbReference>
<feature type="region of interest" description="Disordered" evidence="8">
    <location>
        <begin position="551"/>
        <end position="577"/>
    </location>
</feature>
<keyword evidence="4" id="KW-0800">Toxin</keyword>
<reference evidence="9 10" key="1">
    <citation type="submission" date="2013-05" db="EMBL/GenBank/DDBJ databases">
        <title>Draft genome sequence of Rubidibacter lacunae KORDI 51-2.</title>
        <authorList>
            <person name="Choi D.H."/>
            <person name="Noh J.H."/>
            <person name="Kwon K.-K."/>
            <person name="Lee J.-H."/>
            <person name="Ryu J.-Y."/>
        </authorList>
    </citation>
    <scope>NUCLEOTIDE SEQUENCE [LARGE SCALE GENOMIC DNA]</scope>
    <source>
        <strain evidence="9 10">KORDI 51-2</strain>
    </source>
</reference>
<sequence length="577" mass="61462">MISKHGKALLHMNGKHWNTGGSVGNISDFAGSAAITYSFMDGRLAGSDPHQFQDFVDFSTTQESWIQHAMDHYQEIANITFTEIVSGGDIDWGYAQTFYNWDGDGVIGFDEGADSLATRPHSSGSFIADDRGRKDFSGDSWDYHPLHYGSPYPGDYTIRETIWDGGGIDTIGTLDQTQDAVINLNPATFSSIGSYPESDNSDNLAIAFNATIENADGESGNDNYSQNDLGDNETLIVQDADVILHGGVGDDELYGGNGNDELYGHPGNDYLNGGNGNDYLNGGNDNDILVGGSGYDDLFGGNGIDFLDGEDGNDELFGGNGNDFLDGGNGNDYLYGEDGDDFLYGRDGNDYLLGQDGDDNLFGGAGNDFLDGGNGSDELDGGAGIDTVGYIAWHNGGTFNLTSEVAILTGFGFEVIANFENISTGNGNDTIIGNGARNLIVSGGGNDYLYGEDGNDFLYGRDGSDYLYGEDGNDRLDGEDGNDRLYGEDGNDFLFGGNGEDRLYAGSGDDRLYGGSGGDELYGHDGNDQLYGEDANDRLYGQVGDDRLYGGNGDDFLYGQDDNDELYGGNGDDRLSG</sequence>
<dbReference type="STRING" id="582515.KR51_00010790"/>
<gene>
    <name evidence="9" type="ORF">KR51_00010790</name>
</gene>
<dbReference type="Proteomes" id="UP000016960">
    <property type="component" value="Unassembled WGS sequence"/>
</dbReference>
<evidence type="ECO:0000256" key="5">
    <source>
        <dbReference type="ARBA" id="ARBA00022737"/>
    </source>
</evidence>
<keyword evidence="7" id="KW-0472">Membrane</keyword>
<dbReference type="GO" id="GO:0008237">
    <property type="term" value="F:metallopeptidase activity"/>
    <property type="evidence" value="ECO:0007669"/>
    <property type="project" value="InterPro"/>
</dbReference>
<dbReference type="InterPro" id="IPR003995">
    <property type="entry name" value="RTX_toxin_determinant-A"/>
</dbReference>
<dbReference type="InterPro" id="IPR001343">
    <property type="entry name" value="Hemolysn_Ca-bd"/>
</dbReference>
<accession>U5DCL6</accession>
<evidence type="ECO:0000256" key="7">
    <source>
        <dbReference type="ARBA" id="ARBA00023136"/>
    </source>
</evidence>
<feature type="non-terminal residue" evidence="9">
    <location>
        <position position="577"/>
    </location>
</feature>
<dbReference type="PANTHER" id="PTHR38340:SF1">
    <property type="entry name" value="S-LAYER PROTEIN"/>
    <property type="match status" value="1"/>
</dbReference>
<dbReference type="GO" id="GO:0016020">
    <property type="term" value="C:membrane"/>
    <property type="evidence" value="ECO:0007669"/>
    <property type="project" value="UniProtKB-SubCell"/>
</dbReference>
<dbReference type="PANTHER" id="PTHR38340">
    <property type="entry name" value="S-LAYER PROTEIN"/>
    <property type="match status" value="1"/>
</dbReference>
<evidence type="ECO:0000256" key="4">
    <source>
        <dbReference type="ARBA" id="ARBA00022656"/>
    </source>
</evidence>